<dbReference type="PANTHER" id="PTHR42700:SF1">
    <property type="entry name" value="SULFATE ADENYLYLTRANSFERASE"/>
    <property type="match status" value="1"/>
</dbReference>
<organism evidence="3 4">
    <name type="scientific">Candidatus Nitrosocosmicus oleophilus</name>
    <dbReference type="NCBI Taxonomy" id="1353260"/>
    <lineage>
        <taxon>Archaea</taxon>
        <taxon>Nitrososphaerota</taxon>
        <taxon>Nitrososphaeria</taxon>
        <taxon>Nitrososphaerales</taxon>
        <taxon>Nitrososphaeraceae</taxon>
        <taxon>Candidatus Nitrosocosmicus</taxon>
    </lineage>
</organism>
<dbReference type="InterPro" id="IPR059117">
    <property type="entry name" value="APS_kinase_dom"/>
</dbReference>
<dbReference type="PANTHER" id="PTHR42700">
    <property type="entry name" value="SULFATE ADENYLYLTRANSFERASE"/>
    <property type="match status" value="1"/>
</dbReference>
<dbReference type="Proteomes" id="UP000058925">
    <property type="component" value="Chromosome"/>
</dbReference>
<dbReference type="Gene3D" id="3.40.50.300">
    <property type="entry name" value="P-loop containing nucleotide triphosphate hydrolases"/>
    <property type="match status" value="1"/>
</dbReference>
<gene>
    <name evidence="3" type="primary">cysC</name>
    <name evidence="3" type="ORF">NMY3_01217</name>
</gene>
<dbReference type="EC" id="2.7.1.25" evidence="3"/>
<name>A0A654M795_9ARCH</name>
<accession>A0A654M795</accession>
<dbReference type="GO" id="GO:0005737">
    <property type="term" value="C:cytoplasm"/>
    <property type="evidence" value="ECO:0007669"/>
    <property type="project" value="TreeGrafter"/>
</dbReference>
<dbReference type="GO" id="GO:0004781">
    <property type="term" value="F:sulfate adenylyltransferase (ATP) activity"/>
    <property type="evidence" value="ECO:0007669"/>
    <property type="project" value="TreeGrafter"/>
</dbReference>
<keyword evidence="4" id="KW-1185">Reference proteome</keyword>
<proteinExistence type="predicted"/>
<dbReference type="InterPro" id="IPR050512">
    <property type="entry name" value="Sulf_AdTrans/APS_kinase"/>
</dbReference>
<dbReference type="EMBL" id="CP012850">
    <property type="protein sequence ID" value="ALI35422.1"/>
    <property type="molecule type" value="Genomic_DNA"/>
</dbReference>
<sequence length="91" mass="10463">MTGLSGSGKTTIAKIIKNRLKDRNHAVIILDCDEIRKFIYPELGFSKKNREINVKTVAYIAKLLCENDLIVIASLISPFREHRFIFVRMIL</sequence>
<dbReference type="Pfam" id="PF01583">
    <property type="entry name" value="APS_kinase"/>
    <property type="match status" value="1"/>
</dbReference>
<dbReference type="GO" id="GO:0004020">
    <property type="term" value="F:adenylylsulfate kinase activity"/>
    <property type="evidence" value="ECO:0007669"/>
    <property type="project" value="UniProtKB-EC"/>
</dbReference>
<keyword evidence="1 3" id="KW-0808">Transferase</keyword>
<dbReference type="OrthoDB" id="28808at2157"/>
<feature type="domain" description="APS kinase" evidence="2">
    <location>
        <begin position="1"/>
        <end position="83"/>
    </location>
</feature>
<keyword evidence="3" id="KW-0418">Kinase</keyword>
<protein>
    <submittedName>
        <fullName evidence="3">Putative adenylyl-sulfate kinase</fullName>
        <ecNumber evidence="3">2.7.1.25</ecNumber>
    </submittedName>
</protein>
<evidence type="ECO:0000313" key="3">
    <source>
        <dbReference type="EMBL" id="ALI35422.1"/>
    </source>
</evidence>
<dbReference type="GO" id="GO:0019379">
    <property type="term" value="P:sulfate assimilation, phosphoadenylyl sulfate reduction by phosphoadenylyl-sulfate reductase (thioredoxin)"/>
    <property type="evidence" value="ECO:0007669"/>
    <property type="project" value="TreeGrafter"/>
</dbReference>
<evidence type="ECO:0000259" key="2">
    <source>
        <dbReference type="Pfam" id="PF01583"/>
    </source>
</evidence>
<dbReference type="InterPro" id="IPR027417">
    <property type="entry name" value="P-loop_NTPase"/>
</dbReference>
<evidence type="ECO:0000256" key="1">
    <source>
        <dbReference type="ARBA" id="ARBA00022679"/>
    </source>
</evidence>
<reference evidence="4" key="1">
    <citation type="submission" date="2015-10" db="EMBL/GenBank/DDBJ databases">
        <title>Niche specialization of a soil ammonia-oxidizing archaeon, Candidatus Nitrosocosmicus oleophilus.</title>
        <authorList>
            <person name="Jung M.-Y."/>
            <person name="Rhee S.-K."/>
        </authorList>
    </citation>
    <scope>NUCLEOTIDE SEQUENCE [LARGE SCALE GENOMIC DNA]</scope>
    <source>
        <strain evidence="4">MY3</strain>
    </source>
</reference>
<dbReference type="SUPFAM" id="SSF52540">
    <property type="entry name" value="P-loop containing nucleoside triphosphate hydrolases"/>
    <property type="match status" value="1"/>
</dbReference>
<evidence type="ECO:0000313" key="4">
    <source>
        <dbReference type="Proteomes" id="UP000058925"/>
    </source>
</evidence>
<dbReference type="KEGG" id="taa:NMY3_01217"/>
<dbReference type="AlphaFoldDB" id="A0A654M795"/>
<dbReference type="GO" id="GO:0010134">
    <property type="term" value="P:sulfate assimilation via adenylyl sulfate reduction"/>
    <property type="evidence" value="ECO:0007669"/>
    <property type="project" value="TreeGrafter"/>
</dbReference>